<reference evidence="1 2" key="1">
    <citation type="journal article" date="2011" name="J. Bacteriol.">
        <title>Complete genome sequence of the obligate piezophilic hyperthermophilic archaeon Pyrococcus yayanosii CH1.</title>
        <authorList>
            <person name="Jun X."/>
            <person name="Lupeng L."/>
            <person name="Minjuan X."/>
            <person name="Oger P."/>
            <person name="Fengping W."/>
            <person name="Jebbar M."/>
            <person name="Xiang X."/>
        </authorList>
    </citation>
    <scope>NUCLEOTIDE SEQUENCE [LARGE SCALE GENOMIC DNA]</scope>
    <source>
        <strain evidence="2">CH1 / JCM 16557</strain>
    </source>
</reference>
<proteinExistence type="predicted"/>
<dbReference type="GeneID" id="10837308"/>
<dbReference type="EMBL" id="CP002779">
    <property type="protein sequence ID" value="AEH24420.1"/>
    <property type="molecule type" value="Genomic_DNA"/>
</dbReference>
<dbReference type="Proteomes" id="UP000008386">
    <property type="component" value="Chromosome"/>
</dbReference>
<name>F8AIU5_PYRYC</name>
<dbReference type="RefSeq" id="WP_013905477.1">
    <property type="nucleotide sequence ID" value="NC_015680.1"/>
</dbReference>
<gene>
    <name evidence="1" type="ordered locus">PYCH_07320</name>
</gene>
<keyword evidence="2" id="KW-1185">Reference proteome</keyword>
<protein>
    <submittedName>
        <fullName evidence="1">Uncharacterized protein</fullName>
    </submittedName>
</protein>
<evidence type="ECO:0000313" key="2">
    <source>
        <dbReference type="Proteomes" id="UP000008386"/>
    </source>
</evidence>
<organism evidence="1 2">
    <name type="scientific">Pyrococcus yayanosii (strain CH1 / JCM 16557)</name>
    <dbReference type="NCBI Taxonomy" id="529709"/>
    <lineage>
        <taxon>Archaea</taxon>
        <taxon>Methanobacteriati</taxon>
        <taxon>Methanobacteriota</taxon>
        <taxon>Thermococci</taxon>
        <taxon>Thermococcales</taxon>
        <taxon>Thermococcaceae</taxon>
        <taxon>Pyrococcus</taxon>
    </lineage>
</organism>
<evidence type="ECO:0000313" key="1">
    <source>
        <dbReference type="EMBL" id="AEH24420.1"/>
    </source>
</evidence>
<dbReference type="STRING" id="529709.PYCH_07320"/>
<dbReference type="HOGENOM" id="CLU_1248337_0_0_2"/>
<dbReference type="KEGG" id="pya:PYCH_07320"/>
<sequence length="228" mass="24969">MKKALVVLLVLLLALPPAVVYYGYSRFPAVLSPTDGPQAKDVIYVPCHGKLIRFEVESYMAHSSGNFFKDLNWTVRFAHYKEPYKSITIIVGSTDFEECANVDKETCLLRTESAGDISGCIGAIATAPFYLQLVKELGNETEARLEASKKAMGITHNTYLTFMQKVKLGLGIIGNDRNLVIILIGPKEGAKENKIYIPRDGVLVVEATGERELNCAVGALLTLLKCPG</sequence>
<dbReference type="OrthoDB" id="85824at2157"/>
<dbReference type="AlphaFoldDB" id="F8AIU5"/>
<accession>F8AIU5</accession>
<dbReference type="eggNOG" id="arCOG05780">
    <property type="taxonomic scope" value="Archaea"/>
</dbReference>